<protein>
    <submittedName>
        <fullName evidence="3">Uncharacterized protein</fullName>
    </submittedName>
</protein>
<gene>
    <name evidence="3" type="ORF">FOL46_006236</name>
    <name evidence="2" type="ORF">FOZ61_008778</name>
</gene>
<dbReference type="EMBL" id="JABANN010000004">
    <property type="protein sequence ID" value="KAF4676227.1"/>
    <property type="molecule type" value="Genomic_DNA"/>
</dbReference>
<evidence type="ECO:0000313" key="3">
    <source>
        <dbReference type="EMBL" id="KAF4676227.1"/>
    </source>
</evidence>
<reference evidence="4 5" key="1">
    <citation type="submission" date="2020-04" db="EMBL/GenBank/DDBJ databases">
        <title>Perkinsus olseni comparative genomics.</title>
        <authorList>
            <person name="Bogema D.R."/>
        </authorList>
    </citation>
    <scope>NUCLEOTIDE SEQUENCE [LARGE SCALE GENOMIC DNA]</scope>
    <source>
        <strain evidence="2">ATCC PRA-179</strain>
        <strain evidence="3">ATCC PRA-31</strain>
    </source>
</reference>
<dbReference type="Proteomes" id="UP000572268">
    <property type="component" value="Unassembled WGS sequence"/>
</dbReference>
<dbReference type="Proteomes" id="UP000570595">
    <property type="component" value="Unassembled WGS sequence"/>
</dbReference>
<evidence type="ECO:0000256" key="1">
    <source>
        <dbReference type="SAM" id="Phobius"/>
    </source>
</evidence>
<sequence length="73" mass="8021">MGFLRRRANKVSAAQAVPLEPLPTSASQARAELEKEKKKDSLLDGHPMLSQAVINFAVLVALALCYLILKKFL</sequence>
<feature type="transmembrane region" description="Helical" evidence="1">
    <location>
        <begin position="47"/>
        <end position="69"/>
    </location>
</feature>
<evidence type="ECO:0000313" key="2">
    <source>
        <dbReference type="EMBL" id="KAF4670762.1"/>
    </source>
</evidence>
<dbReference type="AlphaFoldDB" id="A0A7J6MY20"/>
<evidence type="ECO:0000313" key="4">
    <source>
        <dbReference type="Proteomes" id="UP000570595"/>
    </source>
</evidence>
<dbReference type="EMBL" id="JABAHT010000006">
    <property type="protein sequence ID" value="KAF4670762.1"/>
    <property type="molecule type" value="Genomic_DNA"/>
</dbReference>
<evidence type="ECO:0000313" key="5">
    <source>
        <dbReference type="Proteomes" id="UP000572268"/>
    </source>
</evidence>
<keyword evidence="1" id="KW-0812">Transmembrane</keyword>
<proteinExistence type="predicted"/>
<comment type="caution">
    <text evidence="3">The sequence shown here is derived from an EMBL/GenBank/DDBJ whole genome shotgun (WGS) entry which is preliminary data.</text>
</comment>
<organism evidence="3 5">
    <name type="scientific">Perkinsus olseni</name>
    <name type="common">Perkinsus atlanticus</name>
    <dbReference type="NCBI Taxonomy" id="32597"/>
    <lineage>
        <taxon>Eukaryota</taxon>
        <taxon>Sar</taxon>
        <taxon>Alveolata</taxon>
        <taxon>Perkinsozoa</taxon>
        <taxon>Perkinsea</taxon>
        <taxon>Perkinsida</taxon>
        <taxon>Perkinsidae</taxon>
        <taxon>Perkinsus</taxon>
    </lineage>
</organism>
<dbReference type="OrthoDB" id="10385438at2759"/>
<keyword evidence="1" id="KW-1133">Transmembrane helix</keyword>
<name>A0A7J6MY20_PEROL</name>
<keyword evidence="1" id="KW-0472">Membrane</keyword>
<accession>A0A7J6MY20</accession>